<dbReference type="KEGG" id="bgt:106074446"/>
<name>A0A2C9LF17_BIOGL</name>
<sequence>MAACGVTSSYSPLGYNNDKYSHGDYYDSFSFSFEDDVDQKTVKKVFPEGGGGPKIQNIIDKKNANIEGRVTFNETPINKRSLERSTSVAKDAGDTLKRETQISLSSEDNEKIVPPVLQNDTVQEQEPKTEKLYSPDICSYQSQSAFLSHINKLTTLKAEELQRFSKQLLKGLKYIHSDSTIQDRNSNIFMTAQNRYLTLEDFCLFKTPETVKRVRNISTVSTADIQVVVNKMCMILGYHPLPPTDIEHLLEEITKEEIYIDFALIHNVICIMETYFDKNPDKRSEYNEFLQNYYKAEHDIFVQKDMDTLLTPLQNVECGKETDHNRFKVLDKFSFLDLPSCYQHEEMYNLIKSLADLTVMIQLPWTEKNGLFCQGTGKINDVFIYTVKNRPCCCRKCKVSQTPSMQWGQVEIVTSANLLSSCKDVTNYKCTLFYDNEHSNEDVKFLYGVEYVSRSTKRDICKFMCITCDMDLLKKLDAYVDAFVDNWSAALEKYFSTVKSAEERLLVMVSHPHGCKKHISLGKWSKLKPHVQYDAATCPGCSGSYLLIPNFDVDDDGKPFEPSELWGQMTEGWSVFMADC</sequence>
<evidence type="ECO:0000313" key="2">
    <source>
        <dbReference type="Proteomes" id="UP000076420"/>
    </source>
</evidence>
<accession>A0A2C9LF17</accession>
<proteinExistence type="predicted"/>
<dbReference type="SUPFAM" id="SSF56112">
    <property type="entry name" value="Protein kinase-like (PK-like)"/>
    <property type="match status" value="1"/>
</dbReference>
<evidence type="ECO:0000313" key="1">
    <source>
        <dbReference type="EnsemblMetazoa" id="BGLB030237-PA"/>
    </source>
</evidence>
<reference evidence="1" key="1">
    <citation type="submission" date="2020-05" db="UniProtKB">
        <authorList>
            <consortium name="EnsemblMetazoa"/>
        </authorList>
    </citation>
    <scope>IDENTIFICATION</scope>
    <source>
        <strain evidence="1">BB02</strain>
    </source>
</reference>
<gene>
    <name evidence="1" type="primary">106074446</name>
</gene>
<dbReference type="VEuPathDB" id="VectorBase:BGLAX_030706"/>
<dbReference type="Proteomes" id="UP000076420">
    <property type="component" value="Unassembled WGS sequence"/>
</dbReference>
<dbReference type="RefSeq" id="XP_013090671.2">
    <property type="nucleotide sequence ID" value="XM_013235217.2"/>
</dbReference>
<dbReference type="AlphaFoldDB" id="A0A2C9LF17"/>
<dbReference type="SUPFAM" id="SSF50494">
    <property type="entry name" value="Trypsin-like serine proteases"/>
    <property type="match status" value="1"/>
</dbReference>
<dbReference type="Gene3D" id="1.10.510.10">
    <property type="entry name" value="Transferase(Phosphotransferase) domain 1"/>
    <property type="match status" value="1"/>
</dbReference>
<dbReference type="InterPro" id="IPR011009">
    <property type="entry name" value="Kinase-like_dom_sf"/>
</dbReference>
<dbReference type="EnsemblMetazoa" id="BGLB030237-RA">
    <property type="protein sequence ID" value="BGLB030237-PA"/>
    <property type="gene ID" value="BGLB030237"/>
</dbReference>
<dbReference type="InterPro" id="IPR009003">
    <property type="entry name" value="Peptidase_S1_PA"/>
</dbReference>
<protein>
    <submittedName>
        <fullName evidence="1">Uncharacterized protein</fullName>
    </submittedName>
</protein>
<organism evidence="1 2">
    <name type="scientific">Biomphalaria glabrata</name>
    <name type="common">Bloodfluke planorb</name>
    <name type="synonym">Freshwater snail</name>
    <dbReference type="NCBI Taxonomy" id="6526"/>
    <lineage>
        <taxon>Eukaryota</taxon>
        <taxon>Metazoa</taxon>
        <taxon>Spiralia</taxon>
        <taxon>Lophotrochozoa</taxon>
        <taxon>Mollusca</taxon>
        <taxon>Gastropoda</taxon>
        <taxon>Heterobranchia</taxon>
        <taxon>Euthyneura</taxon>
        <taxon>Panpulmonata</taxon>
        <taxon>Hygrophila</taxon>
        <taxon>Lymnaeoidea</taxon>
        <taxon>Planorbidae</taxon>
        <taxon>Biomphalaria</taxon>
    </lineage>
</organism>
<dbReference type="OrthoDB" id="6045352at2759"/>
<dbReference type="VEuPathDB" id="VectorBase:BGLB030237"/>